<keyword evidence="11" id="KW-0833">Ubl conjugation pathway</keyword>
<keyword evidence="9" id="KW-0677">Repeat</keyword>
<evidence type="ECO:0000256" key="13">
    <source>
        <dbReference type="PROSITE-ProRule" id="PRU00175"/>
    </source>
</evidence>
<evidence type="ECO:0000256" key="4">
    <source>
        <dbReference type="ARBA" id="ARBA00004906"/>
    </source>
</evidence>
<evidence type="ECO:0000259" key="14">
    <source>
        <dbReference type="PROSITE" id="PS50089"/>
    </source>
</evidence>
<comment type="function">
    <text evidence="3">Might act as an E3 ubiquitin-protein ligase, or as part of E3 complex, which accepts ubiquitin from specific E2 ubiquitin-conjugating enzymes and then transfers it to substrates.</text>
</comment>
<comment type="pathway">
    <text evidence="4">Protein modification; protein ubiquitination.</text>
</comment>
<dbReference type="InterPro" id="IPR031127">
    <property type="entry name" value="E3_UB_ligase_RBR"/>
</dbReference>
<dbReference type="FunFam" id="3.30.40.10:FF:000230">
    <property type="entry name" value="RBR-type E3 ubiquitin transferase"/>
    <property type="match status" value="1"/>
</dbReference>
<evidence type="ECO:0000256" key="2">
    <source>
        <dbReference type="ARBA" id="ARBA00001947"/>
    </source>
</evidence>
<dbReference type="GO" id="GO:0061630">
    <property type="term" value="F:ubiquitin protein ligase activity"/>
    <property type="evidence" value="ECO:0007669"/>
    <property type="project" value="UniProtKB-EC"/>
</dbReference>
<dbReference type="EMBL" id="JAXQNO010000001">
    <property type="protein sequence ID" value="KAK4803710.1"/>
    <property type="molecule type" value="Genomic_DNA"/>
</dbReference>
<keyword evidence="17" id="KW-1185">Reference proteome</keyword>
<keyword evidence="10 13" id="KW-0863">Zinc-finger</keyword>
<feature type="domain" description="RING-type" evidence="14">
    <location>
        <begin position="104"/>
        <end position="149"/>
    </location>
</feature>
<evidence type="ECO:0000256" key="6">
    <source>
        <dbReference type="ARBA" id="ARBA00012251"/>
    </source>
</evidence>
<dbReference type="InterPro" id="IPR002867">
    <property type="entry name" value="IBR_dom"/>
</dbReference>
<dbReference type="InterPro" id="IPR001841">
    <property type="entry name" value="Znf_RING"/>
</dbReference>
<dbReference type="GO" id="GO:0016567">
    <property type="term" value="P:protein ubiquitination"/>
    <property type="evidence" value="ECO:0007669"/>
    <property type="project" value="InterPro"/>
</dbReference>
<evidence type="ECO:0000313" key="16">
    <source>
        <dbReference type="EMBL" id="KAK4803710.1"/>
    </source>
</evidence>
<comment type="caution">
    <text evidence="16">The sequence shown here is derived from an EMBL/GenBank/DDBJ whole genome shotgun (WGS) entry which is preliminary data.</text>
</comment>
<name>A0AAN7MWU3_TRANT</name>
<protein>
    <recommendedName>
        <fullName evidence="6">RBR-type E3 ubiquitin transferase</fullName>
        <ecNumber evidence="6">2.3.2.31</ecNumber>
    </recommendedName>
</protein>
<dbReference type="SUPFAM" id="SSF57850">
    <property type="entry name" value="RING/U-box"/>
    <property type="match status" value="3"/>
</dbReference>
<dbReference type="InterPro" id="IPR018957">
    <property type="entry name" value="Znf_C3HC4_RING-type"/>
</dbReference>
<dbReference type="FunFam" id="1.20.120.1750:FF:000018">
    <property type="entry name" value="RBR-type E3 ubiquitin transferase"/>
    <property type="match status" value="1"/>
</dbReference>
<dbReference type="PANTHER" id="PTHR11685">
    <property type="entry name" value="RBR FAMILY RING FINGER AND IBR DOMAIN-CONTAINING"/>
    <property type="match status" value="1"/>
</dbReference>
<comment type="cofactor">
    <cofactor evidence="2">
        <name>Zn(2+)</name>
        <dbReference type="ChEBI" id="CHEBI:29105"/>
    </cofactor>
</comment>
<dbReference type="AlphaFoldDB" id="A0AAN7MWU3"/>
<dbReference type="InterPro" id="IPR013083">
    <property type="entry name" value="Znf_RING/FYVE/PHD"/>
</dbReference>
<evidence type="ECO:0000256" key="3">
    <source>
        <dbReference type="ARBA" id="ARBA00003976"/>
    </source>
</evidence>
<dbReference type="SMART" id="SM00647">
    <property type="entry name" value="IBR"/>
    <property type="match status" value="2"/>
</dbReference>
<comment type="similarity">
    <text evidence="5">Belongs to the RBR family. Ariadne subfamily.</text>
</comment>
<organism evidence="16 17">
    <name type="scientific">Trapa natans</name>
    <name type="common">Water chestnut</name>
    <dbReference type="NCBI Taxonomy" id="22666"/>
    <lineage>
        <taxon>Eukaryota</taxon>
        <taxon>Viridiplantae</taxon>
        <taxon>Streptophyta</taxon>
        <taxon>Embryophyta</taxon>
        <taxon>Tracheophyta</taxon>
        <taxon>Spermatophyta</taxon>
        <taxon>Magnoliopsida</taxon>
        <taxon>eudicotyledons</taxon>
        <taxon>Gunneridae</taxon>
        <taxon>Pentapetalae</taxon>
        <taxon>rosids</taxon>
        <taxon>malvids</taxon>
        <taxon>Myrtales</taxon>
        <taxon>Lythraceae</taxon>
        <taxon>Trapa</taxon>
    </lineage>
</organism>
<dbReference type="Proteomes" id="UP001346149">
    <property type="component" value="Unassembled WGS sequence"/>
</dbReference>
<dbReference type="CDD" id="cd22584">
    <property type="entry name" value="Rcat_RBR_unk"/>
    <property type="match status" value="1"/>
</dbReference>
<dbReference type="Gene3D" id="3.30.40.10">
    <property type="entry name" value="Zinc/RING finger domain, C3HC4 (zinc finger)"/>
    <property type="match status" value="1"/>
</dbReference>
<dbReference type="PROSITE" id="PS51873">
    <property type="entry name" value="TRIAD"/>
    <property type="match status" value="1"/>
</dbReference>
<evidence type="ECO:0000313" key="17">
    <source>
        <dbReference type="Proteomes" id="UP001346149"/>
    </source>
</evidence>
<evidence type="ECO:0000256" key="12">
    <source>
        <dbReference type="ARBA" id="ARBA00022833"/>
    </source>
</evidence>
<dbReference type="Gene3D" id="1.20.120.1750">
    <property type="match status" value="1"/>
</dbReference>
<dbReference type="GO" id="GO:0008270">
    <property type="term" value="F:zinc ion binding"/>
    <property type="evidence" value="ECO:0007669"/>
    <property type="project" value="UniProtKB-KW"/>
</dbReference>
<reference evidence="16 17" key="1">
    <citation type="journal article" date="2023" name="Hortic Res">
        <title>Pangenome of water caltrop reveals structural variations and asymmetric subgenome divergence after allopolyploidization.</title>
        <authorList>
            <person name="Zhang X."/>
            <person name="Chen Y."/>
            <person name="Wang L."/>
            <person name="Yuan Y."/>
            <person name="Fang M."/>
            <person name="Shi L."/>
            <person name="Lu R."/>
            <person name="Comes H.P."/>
            <person name="Ma Y."/>
            <person name="Chen Y."/>
            <person name="Huang G."/>
            <person name="Zhou Y."/>
            <person name="Zheng Z."/>
            <person name="Qiu Y."/>
        </authorList>
    </citation>
    <scope>NUCLEOTIDE SEQUENCE [LARGE SCALE GENOMIC DNA]</scope>
    <source>
        <strain evidence="16">F231</strain>
    </source>
</reference>
<gene>
    <name evidence="16" type="ORF">SAY86_003527</name>
</gene>
<evidence type="ECO:0000256" key="7">
    <source>
        <dbReference type="ARBA" id="ARBA00022679"/>
    </source>
</evidence>
<dbReference type="Pfam" id="PF00097">
    <property type="entry name" value="zf-C3HC4"/>
    <property type="match status" value="1"/>
</dbReference>
<feature type="domain" description="RING-type" evidence="15">
    <location>
        <begin position="100"/>
        <end position="307"/>
    </location>
</feature>
<dbReference type="InterPro" id="IPR044066">
    <property type="entry name" value="TRIAD_supradom"/>
</dbReference>
<comment type="catalytic activity">
    <reaction evidence="1">
        <text>[E2 ubiquitin-conjugating enzyme]-S-ubiquitinyl-L-cysteine + [acceptor protein]-L-lysine = [E2 ubiquitin-conjugating enzyme]-L-cysteine + [acceptor protein]-N(6)-ubiquitinyl-L-lysine.</text>
        <dbReference type="EC" id="2.3.2.31"/>
    </reaction>
</comment>
<evidence type="ECO:0000256" key="10">
    <source>
        <dbReference type="ARBA" id="ARBA00022771"/>
    </source>
</evidence>
<dbReference type="InterPro" id="IPR017907">
    <property type="entry name" value="Znf_RING_CS"/>
</dbReference>
<evidence type="ECO:0000256" key="5">
    <source>
        <dbReference type="ARBA" id="ARBA00005884"/>
    </source>
</evidence>
<proteinExistence type="inferred from homology"/>
<dbReference type="Pfam" id="PF01485">
    <property type="entry name" value="IBR"/>
    <property type="match status" value="2"/>
</dbReference>
<dbReference type="CDD" id="cd22582">
    <property type="entry name" value="BRcat_RBR_unk"/>
    <property type="match status" value="1"/>
</dbReference>
<evidence type="ECO:0000256" key="8">
    <source>
        <dbReference type="ARBA" id="ARBA00022723"/>
    </source>
</evidence>
<keyword evidence="12" id="KW-0862">Zinc</keyword>
<evidence type="ECO:0000256" key="1">
    <source>
        <dbReference type="ARBA" id="ARBA00001798"/>
    </source>
</evidence>
<dbReference type="EC" id="2.3.2.31" evidence="6"/>
<accession>A0AAN7MWU3</accession>
<dbReference type="PROSITE" id="PS00518">
    <property type="entry name" value="ZF_RING_1"/>
    <property type="match status" value="1"/>
</dbReference>
<sequence length="307" mass="34560">MAVSDRFLGQEDEAEGDFGISALFSDHHEVEKAAETVTSPVAEHADEFQRQEVLDDSTPISLLQATSLPTERFHSETDGYNLPQLYPGGESGSSSTKDQQKGFCGICAEKRQMSEMMRVSKTCPHSFCSNCISSHVSITIAGNQATVPCLELHCEHSVEFQSCVGILPRDVLDAWGSKLCEALIPIAHKFYCPFRDCSAMLVNDCENLVEECECPHCNRLFCVQCRVPWHSGVSCQEFQELNEDERDSEDIMLWKLAQNNKWARCPNCRFYVERTEGCPHMNCRCGYEFCYSCNLQWSDDHGGCSRS</sequence>
<evidence type="ECO:0000256" key="9">
    <source>
        <dbReference type="ARBA" id="ARBA00022737"/>
    </source>
</evidence>
<dbReference type="PROSITE" id="PS50089">
    <property type="entry name" value="ZF_RING_2"/>
    <property type="match status" value="1"/>
</dbReference>
<keyword evidence="8" id="KW-0479">Metal-binding</keyword>
<keyword evidence="7" id="KW-0808">Transferase</keyword>
<evidence type="ECO:0000256" key="11">
    <source>
        <dbReference type="ARBA" id="ARBA00022786"/>
    </source>
</evidence>
<evidence type="ECO:0000259" key="15">
    <source>
        <dbReference type="PROSITE" id="PS51873"/>
    </source>
</evidence>